<dbReference type="AlphaFoldDB" id="D3Q315"/>
<dbReference type="OrthoDB" id="2676146at2"/>
<dbReference type="EMBL" id="CP001778">
    <property type="protein sequence ID" value="ADD39985.1"/>
    <property type="molecule type" value="Genomic_DNA"/>
</dbReference>
<keyword evidence="1" id="KW-1133">Transmembrane helix</keyword>
<feature type="signal peptide" evidence="2">
    <location>
        <begin position="1"/>
        <end position="28"/>
    </location>
</feature>
<feature type="domain" description="Thioester" evidence="3">
    <location>
        <begin position="101"/>
        <end position="186"/>
    </location>
</feature>
<evidence type="ECO:0000313" key="4">
    <source>
        <dbReference type="EMBL" id="ADD39985.1"/>
    </source>
</evidence>
<name>D3Q315_STANL</name>
<feature type="chain" id="PRO_5003049490" evidence="2">
    <location>
        <begin position="29"/>
        <end position="357"/>
    </location>
</feature>
<gene>
    <name evidence="4" type="ordered locus">Snas_0267</name>
</gene>
<dbReference type="KEGG" id="sna:Snas_0267"/>
<keyword evidence="2" id="KW-0732">Signal</keyword>
<dbReference type="RefSeq" id="WP_013015556.1">
    <property type="nucleotide sequence ID" value="NC_013947.1"/>
</dbReference>
<dbReference type="STRING" id="446470.Snas_0267"/>
<evidence type="ECO:0000256" key="1">
    <source>
        <dbReference type="SAM" id="Phobius"/>
    </source>
</evidence>
<keyword evidence="5" id="KW-1185">Reference proteome</keyword>
<dbReference type="Proteomes" id="UP000000844">
    <property type="component" value="Chromosome"/>
</dbReference>
<feature type="transmembrane region" description="Helical" evidence="1">
    <location>
        <begin position="328"/>
        <end position="349"/>
    </location>
</feature>
<keyword evidence="1" id="KW-0812">Transmembrane</keyword>
<protein>
    <submittedName>
        <fullName evidence="4">LPXTG-motif cell wall anchor domain protein</fullName>
    </submittedName>
</protein>
<evidence type="ECO:0000313" key="5">
    <source>
        <dbReference type="Proteomes" id="UP000000844"/>
    </source>
</evidence>
<dbReference type="HOGENOM" id="CLU_775920_0_0_11"/>
<evidence type="ECO:0000256" key="2">
    <source>
        <dbReference type="SAM" id="SignalP"/>
    </source>
</evidence>
<sequence>MKKSWIRAGVATAAVGTLGIATAGPAMAEDSEKYNYAGLFGAGDGYTLNTPDGSKLVANTTGIYPEEDEAGEARTYRLDTTPVSEDPEIVYDKHPWADTSIGNLGRVKWIVDNSFPTIDAATVADKAGADLTGVADPDKAAYTATQAAIWVLTSDLKLNPDDPTGENDAVDAAVLDITHYLINENERIAEPSDAFTVEGKAKWDGKRLGPFHFDGVDDEGWVMAHKVDSGHEAGKVVDEDGKKLTHLEPGQKFYVDPNKGIKKLVIGGIATDSPKAGTLMLPRYDKSQPTLILAEDAGYGVTTSRTVTVGGGSGSGGDDILPVTGMSLTGVMGIGAALLVGGALTLVLLRRRATAEV</sequence>
<dbReference type="InterPro" id="IPR013552">
    <property type="entry name" value="Thioester_dom"/>
</dbReference>
<accession>D3Q315</accession>
<keyword evidence="1" id="KW-0472">Membrane</keyword>
<dbReference type="Pfam" id="PF08341">
    <property type="entry name" value="TED"/>
    <property type="match status" value="1"/>
</dbReference>
<organism evidence="4 5">
    <name type="scientific">Stackebrandtia nassauensis (strain DSM 44728 / CIP 108903 / NRRL B-16338 / NBRC 102104 / LLR-40K-21)</name>
    <dbReference type="NCBI Taxonomy" id="446470"/>
    <lineage>
        <taxon>Bacteria</taxon>
        <taxon>Bacillati</taxon>
        <taxon>Actinomycetota</taxon>
        <taxon>Actinomycetes</taxon>
        <taxon>Glycomycetales</taxon>
        <taxon>Glycomycetaceae</taxon>
        <taxon>Stackebrandtia</taxon>
    </lineage>
</organism>
<proteinExistence type="predicted"/>
<reference evidence="4 5" key="1">
    <citation type="journal article" date="2009" name="Stand. Genomic Sci.">
        <title>Complete genome sequence of Stackebrandtia nassauensis type strain (LLR-40K-21).</title>
        <authorList>
            <person name="Munk C."/>
            <person name="Lapidus A."/>
            <person name="Copeland A."/>
            <person name="Jando M."/>
            <person name="Mayilraj S."/>
            <person name="Glavina Del Rio T."/>
            <person name="Nolan M."/>
            <person name="Chen F."/>
            <person name="Lucas S."/>
            <person name="Tice H."/>
            <person name="Cheng J.F."/>
            <person name="Han C."/>
            <person name="Detter J.C."/>
            <person name="Bruce D."/>
            <person name="Goodwin L."/>
            <person name="Chain P."/>
            <person name="Pitluck S."/>
            <person name="Goker M."/>
            <person name="Ovchinikova G."/>
            <person name="Pati A."/>
            <person name="Ivanova N."/>
            <person name="Mavromatis K."/>
            <person name="Chen A."/>
            <person name="Palaniappan K."/>
            <person name="Land M."/>
            <person name="Hauser L."/>
            <person name="Chang Y.J."/>
            <person name="Jeffries C.D."/>
            <person name="Bristow J."/>
            <person name="Eisen J.A."/>
            <person name="Markowitz V."/>
            <person name="Hugenholtz P."/>
            <person name="Kyrpides N.C."/>
            <person name="Klenk H.P."/>
        </authorList>
    </citation>
    <scope>NUCLEOTIDE SEQUENCE [LARGE SCALE GENOMIC DNA]</scope>
    <source>
        <strain evidence="5">DSM 44728 / CIP 108903 / NRRL B-16338 / NBRC 102104 / LLR-40K-21</strain>
    </source>
</reference>
<evidence type="ECO:0000259" key="3">
    <source>
        <dbReference type="Pfam" id="PF08341"/>
    </source>
</evidence>